<keyword evidence="1" id="KW-0732">Signal</keyword>
<dbReference type="RefSeq" id="WP_015274796.1">
    <property type="nucleotide sequence ID" value="NC_019908.1"/>
</dbReference>
<keyword evidence="3" id="KW-1185">Reference proteome</keyword>
<dbReference type="AlphaFoldDB" id="A0A3B6VN21"/>
<feature type="chain" id="PRO_5017429255" description="DUF4421 domain-containing protein" evidence="1">
    <location>
        <begin position="19"/>
        <end position="333"/>
    </location>
</feature>
<sequence length="333" mass="39014">MIKHTLLCFILLTIILNAQNTNSLEQKMESYSQKVKTQWKYNPLRNPETDKYFSGYADINNYNTKFWFGTIFNANKLYNNKNFTIDKVIIFHSPTLSTELAPIAFNINEETHRIRIGVAYSAKFNFAHYQYKYDKLYGTSFLFSTYMQVEAYFDYIFKNKLKIRFAPLKHVCYHMGGDILGDDSLHNKIDDEFIDVGFEQMHIAAYYRWGWFSFYGGTLFAITGFKKSNLVNIFTIYAGSDFRFPLWGEMNLIAGFYVAGEYDEFNRIDRKAAGEGYNAIESIYKWSPSVSVALGLEIYRFAIGIKYEYLRSRQLYAFKKMESKIGLEASLFF</sequence>
<evidence type="ECO:0008006" key="4">
    <source>
        <dbReference type="Google" id="ProtNLM"/>
    </source>
</evidence>
<reference evidence="2 3" key="1">
    <citation type="journal article" date="2013" name="Genome Announc.">
        <title>Complete Genome Sequence of the Porcine Strain Brachyspira pilosicoli P43/6/78(T.).</title>
        <authorList>
            <person name="Lin C."/>
            <person name="den Bakker H.C."/>
            <person name="Suzuki H."/>
            <person name="Lefebure T."/>
            <person name="Ponnala L."/>
            <person name="Sun Q."/>
            <person name="Stanhope M.J."/>
            <person name="Wiedmann M."/>
            <person name="Duhamel G.E."/>
        </authorList>
    </citation>
    <scope>NUCLEOTIDE SEQUENCE [LARGE SCALE GENOMIC DNA]</scope>
    <source>
        <strain evidence="2 3">P43/6/78</strain>
    </source>
</reference>
<protein>
    <recommendedName>
        <fullName evidence="4">DUF4421 domain-containing protein</fullName>
    </recommendedName>
</protein>
<proteinExistence type="predicted"/>
<name>A0A3B6VN21_BRAPL</name>
<organism evidence="2 3">
    <name type="scientific">Brachyspira pilosicoli P43/6/78</name>
    <dbReference type="NCBI Taxonomy" id="1042417"/>
    <lineage>
        <taxon>Bacteria</taxon>
        <taxon>Pseudomonadati</taxon>
        <taxon>Spirochaetota</taxon>
        <taxon>Spirochaetia</taxon>
        <taxon>Brachyspirales</taxon>
        <taxon>Brachyspiraceae</taxon>
        <taxon>Brachyspira</taxon>
    </lineage>
</organism>
<dbReference type="EMBL" id="CP002873">
    <property type="protein sequence ID" value="AGA67138.1"/>
    <property type="molecule type" value="Genomic_DNA"/>
</dbReference>
<dbReference type="Proteomes" id="UP000010793">
    <property type="component" value="Chromosome"/>
</dbReference>
<evidence type="ECO:0000313" key="2">
    <source>
        <dbReference type="EMBL" id="AGA67138.1"/>
    </source>
</evidence>
<gene>
    <name evidence="2" type="ORF">BPP43_09780</name>
</gene>
<evidence type="ECO:0000256" key="1">
    <source>
        <dbReference type="SAM" id="SignalP"/>
    </source>
</evidence>
<evidence type="ECO:0000313" key="3">
    <source>
        <dbReference type="Proteomes" id="UP000010793"/>
    </source>
</evidence>
<dbReference type="KEGG" id="bpip:BPP43_09780"/>
<feature type="signal peptide" evidence="1">
    <location>
        <begin position="1"/>
        <end position="18"/>
    </location>
</feature>
<accession>A0A3B6VN21</accession>